<keyword evidence="9" id="KW-0449">Lipoprotein</keyword>
<dbReference type="GO" id="GO:0045165">
    <property type="term" value="P:cell fate commitment"/>
    <property type="evidence" value="ECO:0007669"/>
    <property type="project" value="TreeGrafter"/>
</dbReference>
<evidence type="ECO:0000256" key="7">
    <source>
        <dbReference type="ARBA" id="ARBA00023157"/>
    </source>
</evidence>
<dbReference type="GO" id="GO:0060070">
    <property type="term" value="P:canonical Wnt signaling pathway"/>
    <property type="evidence" value="ECO:0007669"/>
    <property type="project" value="TreeGrafter"/>
</dbReference>
<protein>
    <recommendedName>
        <fullName evidence="10">Protein Wnt</fullName>
    </recommendedName>
</protein>
<evidence type="ECO:0000256" key="11">
    <source>
        <dbReference type="SAM" id="MobiDB-lite"/>
    </source>
</evidence>
<comment type="caution">
    <text evidence="12">The sequence shown here is derived from an EMBL/GenBank/DDBJ whole genome shotgun (WGS) entry which is preliminary data.</text>
</comment>
<dbReference type="PANTHER" id="PTHR12027:SF87">
    <property type="entry name" value="PROTEIN WNT-5B"/>
    <property type="match status" value="1"/>
</dbReference>
<evidence type="ECO:0000256" key="8">
    <source>
        <dbReference type="ARBA" id="ARBA00023180"/>
    </source>
</evidence>
<reference evidence="12" key="1">
    <citation type="journal article" date="2004" name="Nature">
        <title>Genome duplication in the teleost fish Tetraodon nigroviridis reveals the early vertebrate proto-karyotype.</title>
        <authorList>
            <person name="Jaillon O."/>
            <person name="Aury J.-M."/>
            <person name="Brunet F."/>
            <person name="Petit J.-L."/>
            <person name="Stange-Thomann N."/>
            <person name="Mauceli E."/>
            <person name="Bouneau L."/>
            <person name="Fischer C."/>
            <person name="Ozouf-Costaz C."/>
            <person name="Bernot A."/>
            <person name="Nicaud S."/>
            <person name="Jaffe D."/>
            <person name="Fisher S."/>
            <person name="Lutfalla G."/>
            <person name="Dossat C."/>
            <person name="Segurens B."/>
            <person name="Dasilva C."/>
            <person name="Salanoubat M."/>
            <person name="Levy M."/>
            <person name="Boudet N."/>
            <person name="Castellano S."/>
            <person name="Anthouard V."/>
            <person name="Jubin C."/>
            <person name="Castelli V."/>
            <person name="Katinka M."/>
            <person name="Vacherie B."/>
            <person name="Biemont C."/>
            <person name="Skalli Z."/>
            <person name="Cattolico L."/>
            <person name="Poulain J."/>
            <person name="De Berardinis V."/>
            <person name="Cruaud C."/>
            <person name="Duprat S."/>
            <person name="Brottier P."/>
            <person name="Coutanceau J.-P."/>
            <person name="Gouzy J."/>
            <person name="Parra G."/>
            <person name="Lardier G."/>
            <person name="Chapple C."/>
            <person name="McKernan K.J."/>
            <person name="McEwan P."/>
            <person name="Bosak S."/>
            <person name="Kellis M."/>
            <person name="Volff J.-N."/>
            <person name="Guigo R."/>
            <person name="Zody M.C."/>
            <person name="Mesirov J."/>
            <person name="Lindblad-Toh K."/>
            <person name="Birren B."/>
            <person name="Nusbaum C."/>
            <person name="Kahn D."/>
            <person name="Robinson-Rechavi M."/>
            <person name="Laudet V."/>
            <person name="Schachter V."/>
            <person name="Quetier F."/>
            <person name="Saurin W."/>
            <person name="Scarpelli C."/>
            <person name="Wincker P."/>
            <person name="Lander E.S."/>
            <person name="Weissenbach J."/>
            <person name="Roest Crollius H."/>
        </authorList>
    </citation>
    <scope>NUCLEOTIDE SEQUENCE [LARGE SCALE GENOMIC DNA]</scope>
</reference>
<dbReference type="PROSITE" id="PS00246">
    <property type="entry name" value="WNT1"/>
    <property type="match status" value="1"/>
</dbReference>
<reference evidence="12" key="2">
    <citation type="submission" date="2004-02" db="EMBL/GenBank/DDBJ databases">
        <authorList>
            <consortium name="Genoscope"/>
            <consortium name="Whitehead Institute Centre for Genome Research"/>
        </authorList>
    </citation>
    <scope>NUCLEOTIDE SEQUENCE</scope>
</reference>
<feature type="region of interest" description="Disordered" evidence="11">
    <location>
        <begin position="53"/>
        <end position="103"/>
    </location>
</feature>
<dbReference type="AlphaFoldDB" id="Q4TGW5"/>
<dbReference type="GO" id="GO:0005125">
    <property type="term" value="F:cytokine activity"/>
    <property type="evidence" value="ECO:0007669"/>
    <property type="project" value="TreeGrafter"/>
</dbReference>
<dbReference type="InterPro" id="IPR018161">
    <property type="entry name" value="Wnt_CS"/>
</dbReference>
<dbReference type="GO" id="GO:0005615">
    <property type="term" value="C:extracellular space"/>
    <property type="evidence" value="ECO:0007669"/>
    <property type="project" value="TreeGrafter"/>
</dbReference>
<dbReference type="GO" id="GO:0005109">
    <property type="term" value="F:frizzled binding"/>
    <property type="evidence" value="ECO:0007669"/>
    <property type="project" value="TreeGrafter"/>
</dbReference>
<dbReference type="EMBL" id="CAAE01003433">
    <property type="protein sequence ID" value="CAF87867.1"/>
    <property type="molecule type" value="Genomic_DNA"/>
</dbReference>
<dbReference type="KEGG" id="tng:GSTEN00000895G001"/>
<comment type="similarity">
    <text evidence="2 10">Belongs to the Wnt family.</text>
</comment>
<comment type="subcellular location">
    <subcellularLocation>
        <location evidence="1 10">Secreted</location>
        <location evidence="1 10">Extracellular space</location>
        <location evidence="1 10">Extracellular matrix</location>
    </subcellularLocation>
</comment>
<organism evidence="12">
    <name type="scientific">Tetraodon nigroviridis</name>
    <name type="common">Spotted green pufferfish</name>
    <name type="synonym">Chelonodon nigroviridis</name>
    <dbReference type="NCBI Taxonomy" id="99883"/>
    <lineage>
        <taxon>Eukaryota</taxon>
        <taxon>Metazoa</taxon>
        <taxon>Chordata</taxon>
        <taxon>Craniata</taxon>
        <taxon>Vertebrata</taxon>
        <taxon>Euteleostomi</taxon>
        <taxon>Actinopterygii</taxon>
        <taxon>Neopterygii</taxon>
        <taxon>Teleostei</taxon>
        <taxon>Neoteleostei</taxon>
        <taxon>Acanthomorphata</taxon>
        <taxon>Eupercaria</taxon>
        <taxon>Tetraodontiformes</taxon>
        <taxon>Tetradontoidea</taxon>
        <taxon>Tetraodontidae</taxon>
        <taxon>Tetraodon</taxon>
    </lineage>
</organism>
<evidence type="ECO:0000256" key="3">
    <source>
        <dbReference type="ARBA" id="ARBA00022473"/>
    </source>
</evidence>
<keyword evidence="5" id="KW-0272">Extracellular matrix</keyword>
<name>Q4TGW5_TETNG</name>
<evidence type="ECO:0000256" key="9">
    <source>
        <dbReference type="ARBA" id="ARBA00023288"/>
    </source>
</evidence>
<dbReference type="OrthoDB" id="5945655at2759"/>
<evidence type="ECO:0000256" key="4">
    <source>
        <dbReference type="ARBA" id="ARBA00022525"/>
    </source>
</evidence>
<feature type="compositionally biased region" description="Low complexity" evidence="11">
    <location>
        <begin position="62"/>
        <end position="76"/>
    </location>
</feature>
<evidence type="ECO:0000256" key="2">
    <source>
        <dbReference type="ARBA" id="ARBA00005683"/>
    </source>
</evidence>
<dbReference type="PANTHER" id="PTHR12027">
    <property type="entry name" value="WNT RELATED"/>
    <property type="match status" value="1"/>
</dbReference>
<keyword evidence="8" id="KW-0325">Glycoprotein</keyword>
<sequence>QAVYNLANVACKCHGVSGSCSLKTCWLQLADFRRVGEFLKEKYDSAAPIANRTQGQTGAGGQAIQHPDVRGPGLHRPQPRLLPPQRNHGLVGHAGPHLQQNLGRHGRLRADVLRPRLRPVQGLQARALPLQVPLVLLRQVQTLHVHRGPVCV</sequence>
<evidence type="ECO:0000256" key="1">
    <source>
        <dbReference type="ARBA" id="ARBA00004498"/>
    </source>
</evidence>
<dbReference type="GO" id="GO:0030182">
    <property type="term" value="P:neuron differentiation"/>
    <property type="evidence" value="ECO:0007669"/>
    <property type="project" value="TreeGrafter"/>
</dbReference>
<evidence type="ECO:0000313" key="12">
    <source>
        <dbReference type="EMBL" id="CAF87867.1"/>
    </source>
</evidence>
<dbReference type="Pfam" id="PF00110">
    <property type="entry name" value="wnt"/>
    <property type="match status" value="1"/>
</dbReference>
<keyword evidence="4" id="KW-0964">Secreted</keyword>
<keyword evidence="7" id="KW-1015">Disulfide bond</keyword>
<proteinExistence type="inferred from homology"/>
<evidence type="ECO:0000256" key="6">
    <source>
        <dbReference type="ARBA" id="ARBA00022687"/>
    </source>
</evidence>
<evidence type="ECO:0000256" key="5">
    <source>
        <dbReference type="ARBA" id="ARBA00022530"/>
    </source>
</evidence>
<evidence type="ECO:0000256" key="10">
    <source>
        <dbReference type="RuleBase" id="RU003500"/>
    </source>
</evidence>
<keyword evidence="3 10" id="KW-0217">Developmental protein</keyword>
<feature type="non-terminal residue" evidence="12">
    <location>
        <position position="152"/>
    </location>
</feature>
<gene>
    <name evidence="12" type="ORF">GSTENG00000895001</name>
</gene>
<comment type="function">
    <text evidence="10">Ligand for members of the frizzled family of seven transmembrane receptors.</text>
</comment>
<keyword evidence="6 10" id="KW-0879">Wnt signaling pathway</keyword>
<accession>Q4TGW5</accession>
<dbReference type="InterPro" id="IPR005817">
    <property type="entry name" value="Wnt"/>
</dbReference>